<reference evidence="1" key="1">
    <citation type="submission" date="2018-05" db="EMBL/GenBank/DDBJ databases">
        <authorList>
            <person name="Lanie J.A."/>
            <person name="Ng W.-L."/>
            <person name="Kazmierczak K.M."/>
            <person name="Andrzejewski T.M."/>
            <person name="Davidsen T.M."/>
            <person name="Wayne K.J."/>
            <person name="Tettelin H."/>
            <person name="Glass J.I."/>
            <person name="Rusch D."/>
            <person name="Podicherti R."/>
            <person name="Tsui H.-C.T."/>
            <person name="Winkler M.E."/>
        </authorList>
    </citation>
    <scope>NUCLEOTIDE SEQUENCE</scope>
</reference>
<feature type="non-terminal residue" evidence="1">
    <location>
        <position position="1"/>
    </location>
</feature>
<evidence type="ECO:0000313" key="1">
    <source>
        <dbReference type="EMBL" id="SVE07378.1"/>
    </source>
</evidence>
<proteinExistence type="predicted"/>
<dbReference type="EMBL" id="UINC01192298">
    <property type="protein sequence ID" value="SVE07378.1"/>
    <property type="molecule type" value="Genomic_DNA"/>
</dbReference>
<sequence length="251" mass="27547">PKWQGKFASKLPSPQTLTRVPAEVAAFGTISPLLEGSLVTGEGGPRMPTFKDYGHAAGVIFGLGASRAIRKNVVNRPWNSLKKYVKGEVKKRQLTPEELQKQAEAAAKEDIGKDIWSDGEREVVITKDFTNSDKVHVLDTKIIKDSSGKYQEGEALQIGKNDFFLGAKNEAGNPISKPFKRLSIAGEPLKYRGKDSPKNMSNVFKGKIFQLKQALGISDVELKNKVDKLLGVEKSKAEYDKSGRLKSGMSK</sequence>
<organism evidence="1">
    <name type="scientific">marine metagenome</name>
    <dbReference type="NCBI Taxonomy" id="408172"/>
    <lineage>
        <taxon>unclassified sequences</taxon>
        <taxon>metagenomes</taxon>
        <taxon>ecological metagenomes</taxon>
    </lineage>
</organism>
<protein>
    <submittedName>
        <fullName evidence="1">Uncharacterized protein</fullName>
    </submittedName>
</protein>
<name>A0A383AJV7_9ZZZZ</name>
<feature type="non-terminal residue" evidence="1">
    <location>
        <position position="251"/>
    </location>
</feature>
<dbReference type="AlphaFoldDB" id="A0A383AJV7"/>
<accession>A0A383AJV7</accession>
<gene>
    <name evidence="1" type="ORF">METZ01_LOCUS460232</name>
</gene>